<evidence type="ECO:0000313" key="2">
    <source>
        <dbReference type="Proteomes" id="UP000236370"/>
    </source>
</evidence>
<proteinExistence type="predicted"/>
<name>A0A2J8K285_PANTR</name>
<accession>A0A2J8K285</accession>
<sequence>MNGHLETEEQQDQRSPLTCYLGRPGCFYWSIPLGGGAWPGSGVRTTCFP</sequence>
<gene>
    <name evidence="1" type="ORF">CK820_G0042310</name>
</gene>
<reference evidence="1 2" key="1">
    <citation type="submission" date="2017-12" db="EMBL/GenBank/DDBJ databases">
        <title>High-resolution comparative analysis of great ape genomes.</title>
        <authorList>
            <person name="Pollen A."/>
            <person name="Hastie A."/>
            <person name="Hormozdiari F."/>
            <person name="Dougherty M."/>
            <person name="Liu R."/>
            <person name="Chaisson M."/>
            <person name="Hoppe E."/>
            <person name="Hill C."/>
            <person name="Pang A."/>
            <person name="Hillier L."/>
            <person name="Baker C."/>
            <person name="Armstrong J."/>
            <person name="Shendure J."/>
            <person name="Paten B."/>
            <person name="Wilson R."/>
            <person name="Chao H."/>
            <person name="Schneider V."/>
            <person name="Ventura M."/>
            <person name="Kronenberg Z."/>
            <person name="Murali S."/>
            <person name="Gordon D."/>
            <person name="Cantsilieris S."/>
            <person name="Munson K."/>
            <person name="Nelson B."/>
            <person name="Raja A."/>
            <person name="Underwood J."/>
            <person name="Diekhans M."/>
            <person name="Fiddes I."/>
            <person name="Haussler D."/>
            <person name="Eichler E."/>
        </authorList>
    </citation>
    <scope>NUCLEOTIDE SEQUENCE [LARGE SCALE GENOMIC DNA]</scope>
    <source>
        <strain evidence="1">Yerkes chimp pedigree #C0471</strain>
    </source>
</reference>
<dbReference type="AlphaFoldDB" id="A0A2J8K285"/>
<dbReference type="EMBL" id="NBAG03000399">
    <property type="protein sequence ID" value="PNI29111.1"/>
    <property type="molecule type" value="Genomic_DNA"/>
</dbReference>
<dbReference type="Proteomes" id="UP000236370">
    <property type="component" value="Unassembled WGS sequence"/>
</dbReference>
<comment type="caution">
    <text evidence="1">The sequence shown here is derived from an EMBL/GenBank/DDBJ whole genome shotgun (WGS) entry which is preliminary data.</text>
</comment>
<protein>
    <submittedName>
        <fullName evidence="1">SPHK2 isoform 6</fullName>
    </submittedName>
</protein>
<organism evidence="1 2">
    <name type="scientific">Pan troglodytes</name>
    <name type="common">Chimpanzee</name>
    <dbReference type="NCBI Taxonomy" id="9598"/>
    <lineage>
        <taxon>Eukaryota</taxon>
        <taxon>Metazoa</taxon>
        <taxon>Chordata</taxon>
        <taxon>Craniata</taxon>
        <taxon>Vertebrata</taxon>
        <taxon>Euteleostomi</taxon>
        <taxon>Mammalia</taxon>
        <taxon>Eutheria</taxon>
        <taxon>Euarchontoglires</taxon>
        <taxon>Primates</taxon>
        <taxon>Haplorrhini</taxon>
        <taxon>Catarrhini</taxon>
        <taxon>Hominidae</taxon>
        <taxon>Pan</taxon>
    </lineage>
</organism>
<evidence type="ECO:0000313" key="1">
    <source>
        <dbReference type="EMBL" id="PNI29111.1"/>
    </source>
</evidence>